<dbReference type="Proteomes" id="UP000632154">
    <property type="component" value="Unassembled WGS sequence"/>
</dbReference>
<accession>A0ABQ3K9N3</accession>
<dbReference type="Gene3D" id="3.40.50.1820">
    <property type="entry name" value="alpha/beta hydrolase"/>
    <property type="match status" value="1"/>
</dbReference>
<comment type="caution">
    <text evidence="1">The sequence shown here is derived from an EMBL/GenBank/DDBJ whole genome shotgun (WGS) entry which is preliminary data.</text>
</comment>
<protein>
    <recommendedName>
        <fullName evidence="3">Peptidase S33 tripeptidyl aminopeptidase-like C-terminal domain-containing protein</fullName>
    </recommendedName>
</protein>
<evidence type="ECO:0008006" key="3">
    <source>
        <dbReference type="Google" id="ProtNLM"/>
    </source>
</evidence>
<dbReference type="EMBL" id="BNAL01000018">
    <property type="protein sequence ID" value="GHG03807.1"/>
    <property type="molecule type" value="Genomic_DNA"/>
</dbReference>
<dbReference type="InterPro" id="IPR029058">
    <property type="entry name" value="AB_hydrolase_fold"/>
</dbReference>
<sequence>MQPALQACDTAFLDAIRNDPYRYSLSQVPEQRPFSGPTLIVTGRQDTVTGYRDSWTLLDHYPRASFAVLDQAGHEWPLPEARQQHLFAALVSDWLDRVEQELIPVS</sequence>
<name>A0ABQ3K9N3_9DEIO</name>
<reference evidence="2" key="1">
    <citation type="journal article" date="2019" name="Int. J. Syst. Evol. Microbiol.">
        <title>The Global Catalogue of Microorganisms (GCM) 10K type strain sequencing project: providing services to taxonomists for standard genome sequencing and annotation.</title>
        <authorList>
            <consortium name="The Broad Institute Genomics Platform"/>
            <consortium name="The Broad Institute Genome Sequencing Center for Infectious Disease"/>
            <person name="Wu L."/>
            <person name="Ma J."/>
        </authorList>
    </citation>
    <scope>NUCLEOTIDE SEQUENCE [LARGE SCALE GENOMIC DNA]</scope>
    <source>
        <strain evidence="2">CGMCC 1.18439</strain>
    </source>
</reference>
<keyword evidence="2" id="KW-1185">Reference proteome</keyword>
<dbReference type="SUPFAM" id="SSF53474">
    <property type="entry name" value="alpha/beta-Hydrolases"/>
    <property type="match status" value="1"/>
</dbReference>
<proteinExistence type="predicted"/>
<evidence type="ECO:0000313" key="1">
    <source>
        <dbReference type="EMBL" id="GHG03807.1"/>
    </source>
</evidence>
<evidence type="ECO:0000313" key="2">
    <source>
        <dbReference type="Proteomes" id="UP000632154"/>
    </source>
</evidence>
<organism evidence="1 2">
    <name type="scientific">Deinococcus piscis</name>
    <dbReference type="NCBI Taxonomy" id="394230"/>
    <lineage>
        <taxon>Bacteria</taxon>
        <taxon>Thermotogati</taxon>
        <taxon>Deinococcota</taxon>
        <taxon>Deinococci</taxon>
        <taxon>Deinococcales</taxon>
        <taxon>Deinococcaceae</taxon>
        <taxon>Deinococcus</taxon>
    </lineage>
</organism>
<gene>
    <name evidence="1" type="ORF">GCM10017783_15400</name>
</gene>